<organism evidence="2 3">
    <name type="scientific">Lucilia cuprina</name>
    <name type="common">Green bottle fly</name>
    <name type="synonym">Australian sheep blowfly</name>
    <dbReference type="NCBI Taxonomy" id="7375"/>
    <lineage>
        <taxon>Eukaryota</taxon>
        <taxon>Metazoa</taxon>
        <taxon>Ecdysozoa</taxon>
        <taxon>Arthropoda</taxon>
        <taxon>Hexapoda</taxon>
        <taxon>Insecta</taxon>
        <taxon>Pterygota</taxon>
        <taxon>Neoptera</taxon>
        <taxon>Endopterygota</taxon>
        <taxon>Diptera</taxon>
        <taxon>Brachycera</taxon>
        <taxon>Muscomorpha</taxon>
        <taxon>Oestroidea</taxon>
        <taxon>Calliphoridae</taxon>
        <taxon>Luciliinae</taxon>
        <taxon>Lucilia</taxon>
    </lineage>
</organism>
<dbReference type="Pfam" id="PF16012">
    <property type="entry name" value="DUF4780"/>
    <property type="match status" value="1"/>
</dbReference>
<dbReference type="AlphaFoldDB" id="A0A0L0BKR0"/>
<dbReference type="Proteomes" id="UP000037069">
    <property type="component" value="Unassembled WGS sequence"/>
</dbReference>
<feature type="domain" description="DUF4780" evidence="1">
    <location>
        <begin position="22"/>
        <end position="81"/>
    </location>
</feature>
<keyword evidence="3" id="KW-1185">Reference proteome</keyword>
<dbReference type="EMBL" id="JRES01001711">
    <property type="protein sequence ID" value="KNC20642.1"/>
    <property type="molecule type" value="Genomic_DNA"/>
</dbReference>
<sequence length="87" mass="9812">MKKGSINPGWLVLTVRAQTRPSEVPRAELYVGYFPEKSETETSRVLSLIEGQNTPLSIKYWKVSKGNILEIIFATDPTSAFKLKEKV</sequence>
<gene>
    <name evidence="2" type="ORF">FF38_06892</name>
</gene>
<name>A0A0L0BKR0_LUCCU</name>
<evidence type="ECO:0000259" key="1">
    <source>
        <dbReference type="Pfam" id="PF16012"/>
    </source>
</evidence>
<evidence type="ECO:0000313" key="3">
    <source>
        <dbReference type="Proteomes" id="UP000037069"/>
    </source>
</evidence>
<comment type="caution">
    <text evidence="2">The sequence shown here is derived from an EMBL/GenBank/DDBJ whole genome shotgun (WGS) entry which is preliminary data.</text>
</comment>
<dbReference type="InterPro" id="IPR031961">
    <property type="entry name" value="DUF4780"/>
</dbReference>
<accession>A0A0L0BKR0</accession>
<protein>
    <recommendedName>
        <fullName evidence="1">DUF4780 domain-containing protein</fullName>
    </recommendedName>
</protein>
<reference evidence="2 3" key="1">
    <citation type="journal article" date="2015" name="Nat. Commun.">
        <title>Lucilia cuprina genome unlocks parasitic fly biology to underpin future interventions.</title>
        <authorList>
            <person name="Anstead C.A."/>
            <person name="Korhonen P.K."/>
            <person name="Young N.D."/>
            <person name="Hall R.S."/>
            <person name="Jex A.R."/>
            <person name="Murali S.C."/>
            <person name="Hughes D.S."/>
            <person name="Lee S.F."/>
            <person name="Perry T."/>
            <person name="Stroehlein A.J."/>
            <person name="Ansell B.R."/>
            <person name="Breugelmans B."/>
            <person name="Hofmann A."/>
            <person name="Qu J."/>
            <person name="Dugan S."/>
            <person name="Lee S.L."/>
            <person name="Chao H."/>
            <person name="Dinh H."/>
            <person name="Han Y."/>
            <person name="Doddapaneni H.V."/>
            <person name="Worley K.C."/>
            <person name="Muzny D.M."/>
            <person name="Ioannidis P."/>
            <person name="Waterhouse R.M."/>
            <person name="Zdobnov E.M."/>
            <person name="James P.J."/>
            <person name="Bagnall N.H."/>
            <person name="Kotze A.C."/>
            <person name="Gibbs R.A."/>
            <person name="Richards S."/>
            <person name="Batterham P."/>
            <person name="Gasser R.B."/>
        </authorList>
    </citation>
    <scope>NUCLEOTIDE SEQUENCE [LARGE SCALE GENOMIC DNA]</scope>
    <source>
        <strain evidence="2 3">LS</strain>
        <tissue evidence="2">Full body</tissue>
    </source>
</reference>
<proteinExistence type="predicted"/>
<evidence type="ECO:0000313" key="2">
    <source>
        <dbReference type="EMBL" id="KNC20642.1"/>
    </source>
</evidence>